<protein>
    <recommendedName>
        <fullName evidence="2">WDHD1/CFT4 helical bundle domain-containing protein</fullName>
    </recommendedName>
</protein>
<evidence type="ECO:0000313" key="4">
    <source>
        <dbReference type="Proteomes" id="UP000008311"/>
    </source>
</evidence>
<feature type="compositionally biased region" description="Polar residues" evidence="1">
    <location>
        <begin position="199"/>
        <end position="217"/>
    </location>
</feature>
<dbReference type="PANTHER" id="PTHR19932">
    <property type="entry name" value="WD REPEAT AND HMG-BOX DNA BINDING PROTEIN"/>
    <property type="match status" value="1"/>
</dbReference>
<keyword evidence="4" id="KW-1185">Reference proteome</keyword>
<proteinExistence type="predicted"/>
<dbReference type="Pfam" id="PF20946">
    <property type="entry name" value="Ctf4_C"/>
    <property type="match status" value="1"/>
</dbReference>
<dbReference type="AlphaFoldDB" id="B9RVD6"/>
<feature type="compositionally biased region" description="Low complexity" evidence="1">
    <location>
        <begin position="176"/>
        <end position="192"/>
    </location>
</feature>
<name>B9RVD6_RICCO</name>
<organism evidence="3 4">
    <name type="scientific">Ricinus communis</name>
    <name type="common">Castor bean</name>
    <dbReference type="NCBI Taxonomy" id="3988"/>
    <lineage>
        <taxon>Eukaryota</taxon>
        <taxon>Viridiplantae</taxon>
        <taxon>Streptophyta</taxon>
        <taxon>Embryophyta</taxon>
        <taxon>Tracheophyta</taxon>
        <taxon>Spermatophyta</taxon>
        <taxon>Magnoliopsida</taxon>
        <taxon>eudicotyledons</taxon>
        <taxon>Gunneridae</taxon>
        <taxon>Pentapetalae</taxon>
        <taxon>rosids</taxon>
        <taxon>fabids</taxon>
        <taxon>Malpighiales</taxon>
        <taxon>Euphorbiaceae</taxon>
        <taxon>Acalyphoideae</taxon>
        <taxon>Acalypheae</taxon>
        <taxon>Ricinus</taxon>
    </lineage>
</organism>
<evidence type="ECO:0000259" key="2">
    <source>
        <dbReference type="Pfam" id="PF20946"/>
    </source>
</evidence>
<accession>B9RVD6</accession>
<dbReference type="EMBL" id="EQ973820">
    <property type="protein sequence ID" value="EEF44637.1"/>
    <property type="molecule type" value="Genomic_DNA"/>
</dbReference>
<dbReference type="eggNOG" id="KOG1274">
    <property type="taxonomic scope" value="Eukaryota"/>
</dbReference>
<evidence type="ECO:0000256" key="1">
    <source>
        <dbReference type="SAM" id="MobiDB-lite"/>
    </source>
</evidence>
<sequence length="217" mass="23618">MQVHVNIDILLRNVQLLVVSGDKLVRATELVKLLSLEKSVKGAIKLVTALKLPNLAERFNSILEERLLNESKETLNHTLANSKGNVPIAANITVCKTSVSSEKSEILAPVIPSSSPKLSAPLFIKKVNKHEKEKADQNQTASEETDGNAENTEKVKNAGNANNIGQMKIAGEGLKSQSQRPSNPFSRSSSRQETAKNGDINQVKCQRPSNPFKKSSN</sequence>
<dbReference type="STRING" id="3988.B9RVD6"/>
<dbReference type="Proteomes" id="UP000008311">
    <property type="component" value="Unassembled WGS sequence"/>
</dbReference>
<feature type="region of interest" description="Disordered" evidence="1">
    <location>
        <begin position="130"/>
        <end position="217"/>
    </location>
</feature>
<dbReference type="InterPro" id="IPR048591">
    <property type="entry name" value="WDHD1/CFT4_hel"/>
</dbReference>
<dbReference type="InParanoid" id="B9RVD6"/>
<dbReference type="PANTHER" id="PTHR19932:SF10">
    <property type="entry name" value="WD REPEAT AND HMG-BOX DNA-BINDING PROTEIN 1"/>
    <property type="match status" value="1"/>
</dbReference>
<feature type="domain" description="WDHD1/CFT4 helical bundle" evidence="2">
    <location>
        <begin position="10"/>
        <end position="67"/>
    </location>
</feature>
<reference evidence="4" key="1">
    <citation type="journal article" date="2010" name="Nat. Biotechnol.">
        <title>Draft genome sequence of the oilseed species Ricinus communis.</title>
        <authorList>
            <person name="Chan A.P."/>
            <person name="Crabtree J."/>
            <person name="Zhao Q."/>
            <person name="Lorenzi H."/>
            <person name="Orvis J."/>
            <person name="Puiu D."/>
            <person name="Melake-Berhan A."/>
            <person name="Jones K.M."/>
            <person name="Redman J."/>
            <person name="Chen G."/>
            <person name="Cahoon E.B."/>
            <person name="Gedil M."/>
            <person name="Stanke M."/>
            <person name="Haas B.J."/>
            <person name="Wortman J.R."/>
            <person name="Fraser-Liggett C.M."/>
            <person name="Ravel J."/>
            <person name="Rabinowicz P.D."/>
        </authorList>
    </citation>
    <scope>NUCLEOTIDE SEQUENCE [LARGE SCALE GENOMIC DNA]</scope>
    <source>
        <strain evidence="4">cv. Hale</strain>
    </source>
</reference>
<evidence type="ECO:0000313" key="3">
    <source>
        <dbReference type="EMBL" id="EEF44637.1"/>
    </source>
</evidence>
<gene>
    <name evidence="3" type="ORF">RCOM_1132780</name>
</gene>